<sequence length="271" mass="29397">MLTDWLDNAGSPTDEPTFYGLTPDGLLTTTRSVRRRLDLSRPVPRELIEECLRIAQQAPCGSGRNTGHWIVITDPEVRASIGALYRTAFEHNLTASASARKPPPPQDQAAPPATAPTAQDQAAPTTRPGDLSPPRGTSAETTEHEQKRGLEGSRKRSLDSAAYLARHLGEVPVLVLACLQTGDDLPDGNQAGLWGSLLPSVWSYMLAARARGLGTTWTTVHLRHERAIADLLGIPPGVHQAALIPTAYHLGETFRPALRPPLLPTVHHDRW</sequence>
<dbReference type="InterPro" id="IPR029479">
    <property type="entry name" value="Nitroreductase"/>
</dbReference>
<dbReference type="PANTHER" id="PTHR43673">
    <property type="entry name" value="NAD(P)H NITROREDUCTASE YDGI-RELATED"/>
    <property type="match status" value="1"/>
</dbReference>
<keyword evidence="6" id="KW-1185">Reference proteome</keyword>
<evidence type="ECO:0000259" key="4">
    <source>
        <dbReference type="Pfam" id="PF00881"/>
    </source>
</evidence>
<dbReference type="SUPFAM" id="SSF55469">
    <property type="entry name" value="FMN-dependent nitroreductase-like"/>
    <property type="match status" value="1"/>
</dbReference>
<gene>
    <name evidence="5" type="ORF">BJ982_007456</name>
</gene>
<dbReference type="Gene3D" id="3.40.109.10">
    <property type="entry name" value="NADH Oxidase"/>
    <property type="match status" value="1"/>
</dbReference>
<dbReference type="Pfam" id="PF00881">
    <property type="entry name" value="Nitroreductase"/>
    <property type="match status" value="1"/>
</dbReference>
<proteinExistence type="inferred from homology"/>
<dbReference type="GO" id="GO:0016491">
    <property type="term" value="F:oxidoreductase activity"/>
    <property type="evidence" value="ECO:0007669"/>
    <property type="project" value="UniProtKB-KW"/>
</dbReference>
<evidence type="ECO:0000256" key="3">
    <source>
        <dbReference type="SAM" id="MobiDB-lite"/>
    </source>
</evidence>
<name>A0A7W7DFK3_9ACTN</name>
<organism evidence="5 6">
    <name type="scientific">Sphaerisporangium siamense</name>
    <dbReference type="NCBI Taxonomy" id="795645"/>
    <lineage>
        <taxon>Bacteria</taxon>
        <taxon>Bacillati</taxon>
        <taxon>Actinomycetota</taxon>
        <taxon>Actinomycetes</taxon>
        <taxon>Streptosporangiales</taxon>
        <taxon>Streptosporangiaceae</taxon>
        <taxon>Sphaerisporangium</taxon>
    </lineage>
</organism>
<evidence type="ECO:0000256" key="2">
    <source>
        <dbReference type="ARBA" id="ARBA00023002"/>
    </source>
</evidence>
<keyword evidence="2" id="KW-0560">Oxidoreductase</keyword>
<evidence type="ECO:0000313" key="5">
    <source>
        <dbReference type="EMBL" id="MBB4705912.1"/>
    </source>
</evidence>
<comment type="caution">
    <text evidence="5">The sequence shown here is derived from an EMBL/GenBank/DDBJ whole genome shotgun (WGS) entry which is preliminary data.</text>
</comment>
<accession>A0A7W7DFK3</accession>
<feature type="domain" description="Nitroreductase" evidence="4">
    <location>
        <begin position="29"/>
        <end position="243"/>
    </location>
</feature>
<evidence type="ECO:0000256" key="1">
    <source>
        <dbReference type="ARBA" id="ARBA00007118"/>
    </source>
</evidence>
<feature type="compositionally biased region" description="Low complexity" evidence="3">
    <location>
        <begin position="107"/>
        <end position="126"/>
    </location>
</feature>
<comment type="similarity">
    <text evidence="1">Belongs to the nitroreductase family.</text>
</comment>
<dbReference type="Proteomes" id="UP000542210">
    <property type="component" value="Unassembled WGS sequence"/>
</dbReference>
<dbReference type="CDD" id="cd02062">
    <property type="entry name" value="Nitro_FMN_reductase"/>
    <property type="match status" value="1"/>
</dbReference>
<evidence type="ECO:0000313" key="6">
    <source>
        <dbReference type="Proteomes" id="UP000542210"/>
    </source>
</evidence>
<dbReference type="AlphaFoldDB" id="A0A7W7DFK3"/>
<feature type="region of interest" description="Disordered" evidence="3">
    <location>
        <begin position="1"/>
        <end position="20"/>
    </location>
</feature>
<dbReference type="EMBL" id="JACHND010000001">
    <property type="protein sequence ID" value="MBB4705912.1"/>
    <property type="molecule type" value="Genomic_DNA"/>
</dbReference>
<dbReference type="RefSeq" id="WP_184887923.1">
    <property type="nucleotide sequence ID" value="NZ_BOOV01000003.1"/>
</dbReference>
<protein>
    <submittedName>
        <fullName evidence="5">Nitroreductase</fullName>
    </submittedName>
</protein>
<feature type="compositionally biased region" description="Basic and acidic residues" evidence="3">
    <location>
        <begin position="141"/>
        <end position="156"/>
    </location>
</feature>
<dbReference type="InterPro" id="IPR000415">
    <property type="entry name" value="Nitroreductase-like"/>
</dbReference>
<reference evidence="5 6" key="1">
    <citation type="submission" date="2020-08" db="EMBL/GenBank/DDBJ databases">
        <title>Sequencing the genomes of 1000 actinobacteria strains.</title>
        <authorList>
            <person name="Klenk H.-P."/>
        </authorList>
    </citation>
    <scope>NUCLEOTIDE SEQUENCE [LARGE SCALE GENOMIC DNA]</scope>
    <source>
        <strain evidence="5 6">DSM 45784</strain>
    </source>
</reference>
<dbReference type="PANTHER" id="PTHR43673:SF10">
    <property type="entry name" value="NADH DEHYDROGENASE_NAD(P)H NITROREDUCTASE XCC3605-RELATED"/>
    <property type="match status" value="1"/>
</dbReference>
<feature type="region of interest" description="Disordered" evidence="3">
    <location>
        <begin position="96"/>
        <end position="156"/>
    </location>
</feature>